<keyword evidence="3" id="KW-1185">Reference proteome</keyword>
<feature type="signal peptide" evidence="1">
    <location>
        <begin position="1"/>
        <end position="24"/>
    </location>
</feature>
<dbReference type="Proteomes" id="UP000002724">
    <property type="component" value="Chromosome"/>
</dbReference>
<dbReference type="eggNOG" id="COG2930">
    <property type="taxonomic scope" value="Bacteria"/>
</dbReference>
<reference evidence="2 3" key="1">
    <citation type="submission" date="2008-06" db="EMBL/GenBank/DDBJ databases">
        <title>Complete sequence of Pelodictyon phaeoclathratiforme BU-1.</title>
        <authorList>
            <consortium name="US DOE Joint Genome Institute"/>
            <person name="Lucas S."/>
            <person name="Copeland A."/>
            <person name="Lapidus A."/>
            <person name="Glavina del Rio T."/>
            <person name="Dalin E."/>
            <person name="Tice H."/>
            <person name="Bruce D."/>
            <person name="Goodwin L."/>
            <person name="Pitluck S."/>
            <person name="Schmutz J."/>
            <person name="Larimer F."/>
            <person name="Land M."/>
            <person name="Hauser L."/>
            <person name="Kyrpides N."/>
            <person name="Mikhailova N."/>
            <person name="Liu Z."/>
            <person name="Li T."/>
            <person name="Zhao F."/>
            <person name="Overmann J."/>
            <person name="Bryant D.A."/>
            <person name="Richardson P."/>
        </authorList>
    </citation>
    <scope>NUCLEOTIDE SEQUENCE [LARGE SCALE GENOMIC DNA]</scope>
    <source>
        <strain evidence="3">DSM 5477 / BU-1</strain>
    </source>
</reference>
<evidence type="ECO:0008006" key="4">
    <source>
        <dbReference type="Google" id="ProtNLM"/>
    </source>
</evidence>
<keyword evidence="1" id="KW-0732">Signal</keyword>
<proteinExistence type="predicted"/>
<evidence type="ECO:0000256" key="1">
    <source>
        <dbReference type="SAM" id="SignalP"/>
    </source>
</evidence>
<dbReference type="OrthoDB" id="5405772at2"/>
<feature type="chain" id="PRO_5002825821" description="Ysc84 actin-binding domain-containing protein" evidence="1">
    <location>
        <begin position="25"/>
        <end position="177"/>
    </location>
</feature>
<evidence type="ECO:0000313" key="3">
    <source>
        <dbReference type="Proteomes" id="UP000002724"/>
    </source>
</evidence>
<organism evidence="2 3">
    <name type="scientific">Pelodictyon phaeoclathratiforme (strain DSM 5477 / BU-1)</name>
    <dbReference type="NCBI Taxonomy" id="324925"/>
    <lineage>
        <taxon>Bacteria</taxon>
        <taxon>Pseudomonadati</taxon>
        <taxon>Chlorobiota</taxon>
        <taxon>Chlorobiia</taxon>
        <taxon>Chlorobiales</taxon>
        <taxon>Chlorobiaceae</taxon>
        <taxon>Chlorobium/Pelodictyon group</taxon>
        <taxon>Pelodictyon</taxon>
    </lineage>
</organism>
<sequence length="177" mass="19148" precursor="true">MMKMMKIVTLAFLFAGLFCSRASAGWDPADSDHARMSVDSFRANAGLSRFFDSAYGYVVFPDVYKGGFIMLGGGHGKGYVYELNNLVGRSTITQLNVGPQLGGQSFSEIIFFKSRGDLDDFKKGNYELNAQVTAIIVTTGMATNTDYSNGVAVFVLPKAGVMAEATVGGQKFSYESY</sequence>
<dbReference type="KEGG" id="pph:Ppha_0249"/>
<name>B4SBR0_PELPB</name>
<dbReference type="STRING" id="324925.Ppha_0249"/>
<dbReference type="CDD" id="cd11524">
    <property type="entry name" value="SYLF"/>
    <property type="match status" value="1"/>
</dbReference>
<accession>B4SBR0</accession>
<gene>
    <name evidence="2" type="ordered locus">Ppha_0249</name>
</gene>
<dbReference type="EMBL" id="CP001110">
    <property type="protein sequence ID" value="ACF42585.1"/>
    <property type="molecule type" value="Genomic_DNA"/>
</dbReference>
<evidence type="ECO:0000313" key="2">
    <source>
        <dbReference type="EMBL" id="ACF42585.1"/>
    </source>
</evidence>
<dbReference type="HOGENOM" id="CLU_100198_1_0_10"/>
<protein>
    <recommendedName>
        <fullName evidence="4">Ysc84 actin-binding domain-containing protein</fullName>
    </recommendedName>
</protein>
<dbReference type="AlphaFoldDB" id="B4SBR0"/>
<dbReference type="RefSeq" id="WP_012507081.1">
    <property type="nucleotide sequence ID" value="NC_011060.1"/>
</dbReference>